<gene>
    <name evidence="3" type="ORF">FCC1311_054052</name>
</gene>
<dbReference type="Gene3D" id="3.40.50.300">
    <property type="entry name" value="P-loop containing nucleotide triphosphate hydrolases"/>
    <property type="match status" value="1"/>
</dbReference>
<dbReference type="Gene3D" id="1.25.10.10">
    <property type="entry name" value="Leucine-rich Repeat Variant"/>
    <property type="match status" value="1"/>
</dbReference>
<proteinExistence type="predicted"/>
<dbReference type="PANTHER" id="PTHR36395">
    <property type="entry name" value="RING-H2 ZINC FINGER PROTEIN"/>
    <property type="match status" value="1"/>
</dbReference>
<sequence length="3351" mass="373396">MGGSAPEEGPRAGPVEPRDCGHGRQRRLGTRVGTETEADTSPSTQSINEAAYKETEILDDTSFQDLSEFRTWLHESGIDTLHWGLARTKSSASLFREIQNKTSVLVIEAADGDSFRIFRLLRVVRVRVKQEIERGRIRYLVEASQELGETGQLRYRNMLLSSMMRYGENAFNAARRSVEKEMQNINTVRGRCIPRRAITAKRDSPRVCVEDLESPSYPGLLTRYILVTVDVALDRRLPDADFCTVEYLPTMHIATKHYWKWRTRAEVAQIVNGKTSRSAPSTAHRRNLLLGDATESTSALLPGTEKPFFWSLYDDDFEKASDSDDLFIPFSRLRRHMRQWGLTEDEIADLLQQIKDVLRDESLLSKSDFKKKLADPITELIVADQDSLSSRGLGNEHYQVLKNLFPNASRIFSRILHGGFSGSFVLQAQARYCDGLQGDPTVVKLDRRDLMRDEIQRFRTLAPYMGDCAPAILQTDVEGSDSLLGGIKFELVGAVWMLPDFRSNLLNSGAAQPLSTFKKLFMHESAEEERARVEHALGKARVSSSHVLASHTSDKFPTMQTETQVARPPSSPASISSPMTGPMSPTSEDEEPRSALDPGSPKEVSKGTNLVYGEVYQVLKEVFGEIMRTTTLSSKETVSCSLLDVYRIDKYIGRLLEPPAAPGLTGAGAAGLPDWAQLDPTGSGRALLQRLLDKIDRQTYPYEMGLVHGDLNGMNILIDSHNIVWVIDFAFSGRGHVLTDIAKLESCVLFEYTQPRSNAEYEALQEVADILIQVGDLREVVFNSRFDMQTDAAPTEQLARVAFAWKAIKRLRMYAANYCDTDPGPAQMLVAMLHNAARALRFTDIEDKRLPYFVATRCAQRLLDFMETNRGSIKIPARAHSEAASRHKPMNASLSADQIKYEKHRYFHDVRVRESYILDLFTREPVNILEQTVELQMIEGSSREKVMREVANMDEIQAQRRLRKRLDALRGDILGCTADEGLGGSWPASAVNDEDNGHARFTSALQVLGNPRDEGHRVLLGGAASGKSCLMRKILVSMGHDLASDGHDVIPILILIIELGRLMTERKLTSEDDLLDAYFASTFGEGSARLAFFRQMRKEDALCYLFDGLDEAGDHKPAIERYLAGLVDHEKRIIISSRETGFNETAFRNFQFLQVMPLTDQMQSQIVEMRLGSDHPRLLTIRNELRKPQYAEIARNPLMLSLLVSLLANKANSASQSANGERPRSNQGILTRSYLYERAVAQLLHHGSMAKFGMRRGADDKHVQRSIEALASKISYGFLKSLAFTAQSLRTRDFGPDVLNRVAETYVADPIYFSPEVMAKPLALQEEVFRVIEVLQGAVYSGLCGLFATSRVSVQPNAAAEGYGSTTSQTSPQQVLRFVHLSFQEYLAGLFIVDHLQRALRSTKDGGENPFGETIKSLLCICPEQEEWGHLHDPWWQVTLASMAGSMPPRTFLAFAECILSWDDSSGSNVLLCAELHAEAAASESLEGARDVGAEAPRSQVEALIKSRFSDYINEEELVDALTHPSRNLQLMALAEVHKLYDSRKAAYSIMFGPGIDETTDRAPLLLLPWYRRASAAYALSHLASAKNDEVIIDVLLGLWSDESGQVRRAAVEAIAALQAESHKLVIDELHRQLHDEVESENGHELVAALRVQHPRIIEDLLTIASLDESGASSSISNNSHEALLSLPLTVELLYTLCRAVSHAKVLSVRSCAARILISRCAPEAGDEAAPLNETLETAFISWLEHPEVTFCMSAAQILAQSTFKSFRIAQALSTLQKRVASLPGDHSDLWDAALVALVAVAQPADDLVHDALLFGLHAKASTTRGECIQLLQQLLPQILTQSQDFNESQAKRILATSEPIEELSSAQASQEDRQAETSRASRKIASGGPSRVKQMVRLARYAETLRNMAQEDPDANVARQAYEVGQIIPQFGSEIAHSLFADDRAPPKVRSAALKSILQRAPNQAAIAQMLPILSEWIANGPRGLVDAAMRAMVSLKEGGTLHAALAKGTMLSWQQACKLVETLEQNAHSVKRLLDQHQMDLVLESLSKAYTAQKREQTAAQDMGDIAEFAFCDALSGLGDSGFAFSASESWLDRFADSDVNLQVALATMLSDACVCSLEETIMGYIRSAETDKRLMFLESFVMLQKSHLSRDWLRAVKDTRMEPALAEAQADNVARMEGCIEDVLLSFDREPSELSAVVDLMRGSTMSKAIFMAMITLVRECPDQNVSARCRLALSQLKSPPPFQASDLLKLDTSGHESKLLWLTLLRKLRRNPAFTETISDAEVVIYVRSFVAPETAREYSPSTALLIIELLRCFTDLRITLESVDILNYLDVAATAFAEASDERILRILLQYLLVSENVRLNAAVVGHIIDLAGSESTDVTLETDRSRNIIHFFAQYQIKDTAETSSLLAVMEEHEVAASFLFEPVLSFLRRERTHRPSDEVHKSQAALRAQIDQLARTKRTLEATYLSKEIRFGFEMHDTLGVTSKQLALKGREKIKEQRVQRQALKDMREAEWEQARAEWFPPTLVDQHLEFINVPASLEYQQSRLSTASTGVFLNAIPDEMATERQIFAQNVLPEIRRRLRAMGVPVALHLSNPEVLGVEKPALANLEKVYAGEDSTDIRLKSRQEREKQAILSHPYAKSTNVRLSAPVKLQNSGHVSPNCLLDFFAQVTEDLLARILGEFPVRTSHRAKHSAGAVCGSEELAEELPFRLSEEQRAHEHFLWEHSQLLRSDTEFGGFLPRTRQHIYQDLQHLLTEDGSSDNKLRAERRTVKNPKFWTKDEHLGNSAILLTAERYQGKTTVLATFTDWYRSTCAPSLPPIIFHSCRASAMSGDLTLILLRLGVELLNVFHPRLDLEDWSPPCGCALNLESVRTWWHGLLCEVSSLALSDHRRPVLIIDGLFEVMDSASVKSKEIWMGLLPQRYGGRCPPGISMILSASACSNAKALARTNKRQNFPYRELQVGSLSKDEQTVLLTEALARYRMRPTESLLLRTSRAGANFAPANLDIFVRHVAGLHEGCTQVETSIEHLLGLLGNDELENGREGGGGNAPDGDAIVADRDRAHTILDSILIGLEVEFGVSLCRSILTCLALTGHMDESDLFEFSSQFAETISPKEWRRLCLQLDEVVICVSVCAQNEIAPWQRRGSSLRSVNSQSSRSSRGPEARRISDLASQDFSARRKSADGGAGRRYVRHVSAPEELMRTLHAEAHSLAEFYERLCRFWTSKLDVWYATSAQIPLLTHRAAVMRKVVHYALCASDPLSCIRRTLLSPKTLAAMAAQITWYDAMSAMAEDFARALDFLQQGLDSRFTEEDAKECAAKLAFARERISANVDEISANPDCVTELL</sequence>
<dbReference type="Proteomes" id="UP000241890">
    <property type="component" value="Unassembled WGS sequence"/>
</dbReference>
<dbReference type="SUPFAM" id="SSF56112">
    <property type="entry name" value="Protein kinase-like (PK-like)"/>
    <property type="match status" value="1"/>
</dbReference>
<evidence type="ECO:0000313" key="4">
    <source>
        <dbReference type="Proteomes" id="UP000241890"/>
    </source>
</evidence>
<dbReference type="Gene3D" id="3.90.1200.10">
    <property type="match status" value="1"/>
</dbReference>
<reference evidence="3 4" key="1">
    <citation type="submission" date="2017-12" db="EMBL/GenBank/DDBJ databases">
        <title>Sequencing, de novo assembly and annotation of complete genome of a new Thraustochytrid species, strain FCC1311.</title>
        <authorList>
            <person name="Sedici K."/>
            <person name="Godart F."/>
            <person name="Aiese Cigliano R."/>
            <person name="Sanseverino W."/>
            <person name="Barakat M."/>
            <person name="Ortet P."/>
            <person name="Marechal E."/>
            <person name="Cagnac O."/>
            <person name="Amato A."/>
        </authorList>
    </citation>
    <scope>NUCLEOTIDE SEQUENCE [LARGE SCALE GENOMIC DNA]</scope>
</reference>
<dbReference type="InParanoid" id="A0A2R5GKN5"/>
<feature type="domain" description="Ternary complex associated" evidence="2">
    <location>
        <begin position="689"/>
        <end position="840"/>
    </location>
</feature>
<protein>
    <recommendedName>
        <fullName evidence="2">Ternary complex associated domain-containing protein</fullName>
    </recommendedName>
</protein>
<accession>A0A2R5GKN5</accession>
<dbReference type="SUPFAM" id="SSF48371">
    <property type="entry name" value="ARM repeat"/>
    <property type="match status" value="1"/>
</dbReference>
<dbReference type="InterPro" id="IPR027417">
    <property type="entry name" value="P-loop_NTPase"/>
</dbReference>
<keyword evidence="4" id="KW-1185">Reference proteome</keyword>
<dbReference type="EMBL" id="BEYU01000053">
    <property type="protein sequence ID" value="GBG29183.1"/>
    <property type="molecule type" value="Genomic_DNA"/>
</dbReference>
<feature type="region of interest" description="Disordered" evidence="1">
    <location>
        <begin position="1"/>
        <end position="48"/>
    </location>
</feature>
<dbReference type="PANTHER" id="PTHR36395:SF1">
    <property type="entry name" value="RING-H2 ZINC FINGER PROTEIN"/>
    <property type="match status" value="1"/>
</dbReference>
<name>A0A2R5GKN5_9STRA</name>
<feature type="region of interest" description="Disordered" evidence="1">
    <location>
        <begin position="1862"/>
        <end position="1890"/>
    </location>
</feature>
<dbReference type="InterPro" id="IPR011009">
    <property type="entry name" value="Kinase-like_dom_sf"/>
</dbReference>
<comment type="caution">
    <text evidence="3">The sequence shown here is derived from an EMBL/GenBank/DDBJ whole genome shotgun (WGS) entry which is preliminary data.</text>
</comment>
<dbReference type="InterPro" id="IPR016024">
    <property type="entry name" value="ARM-type_fold"/>
</dbReference>
<dbReference type="InterPro" id="IPR045544">
    <property type="entry name" value="TCAD9"/>
</dbReference>
<feature type="compositionally biased region" description="Low complexity" evidence="1">
    <location>
        <begin position="572"/>
        <end position="586"/>
    </location>
</feature>
<organism evidence="3 4">
    <name type="scientific">Hondaea fermentalgiana</name>
    <dbReference type="NCBI Taxonomy" id="2315210"/>
    <lineage>
        <taxon>Eukaryota</taxon>
        <taxon>Sar</taxon>
        <taxon>Stramenopiles</taxon>
        <taxon>Bigyra</taxon>
        <taxon>Labyrinthulomycetes</taxon>
        <taxon>Thraustochytrida</taxon>
        <taxon>Thraustochytriidae</taxon>
        <taxon>Hondaea</taxon>
    </lineage>
</organism>
<feature type="compositionally biased region" description="Polar residues" evidence="1">
    <location>
        <begin position="39"/>
        <end position="48"/>
    </location>
</feature>
<dbReference type="OrthoDB" id="433924at2759"/>
<evidence type="ECO:0000313" key="3">
    <source>
        <dbReference type="EMBL" id="GBG29183.1"/>
    </source>
</evidence>
<feature type="region of interest" description="Disordered" evidence="1">
    <location>
        <begin position="544"/>
        <end position="606"/>
    </location>
</feature>
<dbReference type="Pfam" id="PF19974">
    <property type="entry name" value="TCAD9"/>
    <property type="match status" value="1"/>
</dbReference>
<evidence type="ECO:0000259" key="2">
    <source>
        <dbReference type="Pfam" id="PF19974"/>
    </source>
</evidence>
<dbReference type="InterPro" id="IPR011989">
    <property type="entry name" value="ARM-like"/>
</dbReference>
<evidence type="ECO:0000256" key="1">
    <source>
        <dbReference type="SAM" id="MobiDB-lite"/>
    </source>
</evidence>